<dbReference type="PROSITE" id="PS01162">
    <property type="entry name" value="QOR_ZETA_CRYSTAL"/>
    <property type="match status" value="1"/>
</dbReference>
<dbReference type="RefSeq" id="WP_203166435.1">
    <property type="nucleotide sequence ID" value="NZ_JAEVLS010000001.1"/>
</dbReference>
<evidence type="ECO:0000259" key="3">
    <source>
        <dbReference type="SMART" id="SM00829"/>
    </source>
</evidence>
<dbReference type="Pfam" id="PF00107">
    <property type="entry name" value="ADH_zinc_N"/>
    <property type="match status" value="1"/>
</dbReference>
<dbReference type="SUPFAM" id="SSF51735">
    <property type="entry name" value="NAD(P)-binding Rossmann-fold domains"/>
    <property type="match status" value="1"/>
</dbReference>
<dbReference type="InterPro" id="IPR011032">
    <property type="entry name" value="GroES-like_sf"/>
</dbReference>
<dbReference type="InterPro" id="IPR036291">
    <property type="entry name" value="NAD(P)-bd_dom_sf"/>
</dbReference>
<comment type="caution">
    <text evidence="4">The sequence shown here is derived from an EMBL/GenBank/DDBJ whole genome shotgun (WGS) entry which is preliminary data.</text>
</comment>
<dbReference type="InterPro" id="IPR013154">
    <property type="entry name" value="ADH-like_N"/>
</dbReference>
<dbReference type="Proteomes" id="UP000661077">
    <property type="component" value="Unassembled WGS sequence"/>
</dbReference>
<gene>
    <name evidence="4" type="ORF">JM946_07030</name>
</gene>
<name>A0ABS1WU39_9GAMM</name>
<dbReference type="InterPro" id="IPR047618">
    <property type="entry name" value="QOR-like"/>
</dbReference>
<accession>A0ABS1WU39</accession>
<feature type="domain" description="Enoyl reductase (ER)" evidence="3">
    <location>
        <begin position="11"/>
        <end position="321"/>
    </location>
</feature>
<dbReference type="Gene3D" id="3.40.50.720">
    <property type="entry name" value="NAD(P)-binding Rossmann-like Domain"/>
    <property type="match status" value="1"/>
</dbReference>
<dbReference type="PANTHER" id="PTHR48106:SF13">
    <property type="entry name" value="QUINONE OXIDOREDUCTASE-RELATED"/>
    <property type="match status" value="1"/>
</dbReference>
<dbReference type="Gene3D" id="3.90.180.10">
    <property type="entry name" value="Medium-chain alcohol dehydrogenases, catalytic domain"/>
    <property type="match status" value="1"/>
</dbReference>
<proteinExistence type="predicted"/>
<dbReference type="EMBL" id="JAEVLS010000001">
    <property type="protein sequence ID" value="MBM0104493.1"/>
    <property type="molecule type" value="Genomic_DNA"/>
</dbReference>
<sequence>MTGIIRFHETGGPDVLRWESIELPEPARDQVRLRHTAVGLNFIDVYERNGLYQVPLPGTPGKEAAGIVEAVGPGVKYVQVGDRVAYSASGSGSYAEARVMQSDRLVKIPDDIDDNTAAAATLKGLTAHMLLRQVYKVRRGDALLVHAAAGGVGSILVQWARHLGAVVIAVVGSAAKADMVRELGAQHVLLSDDDWVAQARAITGGRGVAVAYDSVGKDTFMRSLDTLRVRGMMVSYGNASGPPPEISPLELSKRGSLYLTRPTTFHFTGTRSALSKAAQELFDLMARGAIKVQIGQTYPLKEAARAHADLEARRTTGSTVLVP</sequence>
<dbReference type="SUPFAM" id="SSF50129">
    <property type="entry name" value="GroES-like"/>
    <property type="match status" value="1"/>
</dbReference>
<dbReference type="Pfam" id="PF08240">
    <property type="entry name" value="ADH_N"/>
    <property type="match status" value="1"/>
</dbReference>
<protein>
    <submittedName>
        <fullName evidence="4">Quinone oxidoreductase</fullName>
    </submittedName>
</protein>
<keyword evidence="1" id="KW-0521">NADP</keyword>
<evidence type="ECO:0000313" key="5">
    <source>
        <dbReference type="Proteomes" id="UP000661077"/>
    </source>
</evidence>
<reference evidence="4 5" key="1">
    <citation type="journal article" date="2021" name="Int. J. Syst. Evol. Microbiol.">
        <title>Steroidobacter gossypii sp. nov., isolated from soil of cotton cropping field.</title>
        <authorList>
            <person name="Huang R."/>
            <person name="Yang S."/>
            <person name="Zhen C."/>
            <person name="Liu W."/>
        </authorList>
    </citation>
    <scope>NUCLEOTIDE SEQUENCE [LARGE SCALE GENOMIC DNA]</scope>
    <source>
        <strain evidence="4 5">S1-65</strain>
    </source>
</reference>
<evidence type="ECO:0000313" key="4">
    <source>
        <dbReference type="EMBL" id="MBM0104493.1"/>
    </source>
</evidence>
<organism evidence="4 5">
    <name type="scientific">Steroidobacter gossypii</name>
    <dbReference type="NCBI Taxonomy" id="2805490"/>
    <lineage>
        <taxon>Bacteria</taxon>
        <taxon>Pseudomonadati</taxon>
        <taxon>Pseudomonadota</taxon>
        <taxon>Gammaproteobacteria</taxon>
        <taxon>Steroidobacterales</taxon>
        <taxon>Steroidobacteraceae</taxon>
        <taxon>Steroidobacter</taxon>
    </lineage>
</organism>
<keyword evidence="2" id="KW-0560">Oxidoreductase</keyword>
<keyword evidence="5" id="KW-1185">Reference proteome</keyword>
<dbReference type="InterPro" id="IPR020843">
    <property type="entry name" value="ER"/>
</dbReference>
<dbReference type="InterPro" id="IPR002364">
    <property type="entry name" value="Quin_OxRdtase/zeta-crystal_CS"/>
</dbReference>
<dbReference type="InterPro" id="IPR013149">
    <property type="entry name" value="ADH-like_C"/>
</dbReference>
<evidence type="ECO:0000256" key="2">
    <source>
        <dbReference type="ARBA" id="ARBA00023002"/>
    </source>
</evidence>
<dbReference type="SMART" id="SM00829">
    <property type="entry name" value="PKS_ER"/>
    <property type="match status" value="1"/>
</dbReference>
<evidence type="ECO:0000256" key="1">
    <source>
        <dbReference type="ARBA" id="ARBA00022857"/>
    </source>
</evidence>
<dbReference type="CDD" id="cd05286">
    <property type="entry name" value="QOR2"/>
    <property type="match status" value="1"/>
</dbReference>
<dbReference type="PANTHER" id="PTHR48106">
    <property type="entry name" value="QUINONE OXIDOREDUCTASE PIG3-RELATED"/>
    <property type="match status" value="1"/>
</dbReference>